<protein>
    <submittedName>
        <fullName evidence="3">Uncharacterized protein</fullName>
    </submittedName>
</protein>
<dbReference type="Pfam" id="PF00071">
    <property type="entry name" value="Ras"/>
    <property type="match status" value="1"/>
</dbReference>
<sequence>MAAQLLRLSEENLTDDLYFEIISFLEISDVFNLLITSKKTRLCQAAFRDHNVWKSFYASTVERIVKLTKRYTQYLQVTNNYRQSILSLLNEINEHAEQNSKELTKKLLELPEAASMNFYPFINPEELLDLPPTVPQNISHSMNGGSISVAFLGPQNIGKTCLFITLHTQRFPEDYIPTVMDDHDEVIGYRGMNVTLYWRDTKDDDGFDNRFRPRQLAILSSDVIFICFDCSKPHTLIDETRKLVIECNHLRPGAPIVLVSTKIELRNDTSTLHSLRYNNTHPPCKPITKEQGLLMAKKMGCFSYIETSAKSGIGLKEIRVAIIEAYMSWLQRQEVMKKKKCQIQ</sequence>
<dbReference type="GeneID" id="68094491"/>
<dbReference type="PROSITE" id="PS51420">
    <property type="entry name" value="RHO"/>
    <property type="match status" value="1"/>
</dbReference>
<organism evidence="3 4">
    <name type="scientific">Naegleria lovaniensis</name>
    <name type="common">Amoeba</name>
    <dbReference type="NCBI Taxonomy" id="51637"/>
    <lineage>
        <taxon>Eukaryota</taxon>
        <taxon>Discoba</taxon>
        <taxon>Heterolobosea</taxon>
        <taxon>Tetramitia</taxon>
        <taxon>Eutetramitia</taxon>
        <taxon>Vahlkampfiidae</taxon>
        <taxon>Naegleria</taxon>
    </lineage>
</organism>
<dbReference type="RefSeq" id="XP_044550992.1">
    <property type="nucleotide sequence ID" value="XM_044691409.1"/>
</dbReference>
<evidence type="ECO:0000313" key="4">
    <source>
        <dbReference type="Proteomes" id="UP000816034"/>
    </source>
</evidence>
<dbReference type="AlphaFoldDB" id="A0AA88GU84"/>
<dbReference type="InterPro" id="IPR027417">
    <property type="entry name" value="P-loop_NTPase"/>
</dbReference>
<dbReference type="PRINTS" id="PR00449">
    <property type="entry name" value="RASTRNSFRMNG"/>
</dbReference>
<dbReference type="PROSITE" id="PS51419">
    <property type="entry name" value="RAB"/>
    <property type="match status" value="1"/>
</dbReference>
<comment type="caution">
    <text evidence="3">The sequence shown here is derived from an EMBL/GenBank/DDBJ whole genome shotgun (WGS) entry which is preliminary data.</text>
</comment>
<evidence type="ECO:0000313" key="3">
    <source>
        <dbReference type="EMBL" id="KAG2387000.1"/>
    </source>
</evidence>
<dbReference type="GO" id="GO:0007264">
    <property type="term" value="P:small GTPase-mediated signal transduction"/>
    <property type="evidence" value="ECO:0007669"/>
    <property type="project" value="InterPro"/>
</dbReference>
<dbReference type="SMART" id="SM00173">
    <property type="entry name" value="RAS"/>
    <property type="match status" value="1"/>
</dbReference>
<keyword evidence="4" id="KW-1185">Reference proteome</keyword>
<evidence type="ECO:0000256" key="2">
    <source>
        <dbReference type="ARBA" id="ARBA00023134"/>
    </source>
</evidence>
<dbReference type="InterPro" id="IPR003578">
    <property type="entry name" value="Small_GTPase_Rho"/>
</dbReference>
<gene>
    <name evidence="3" type="ORF">C9374_002035</name>
</gene>
<reference evidence="3 4" key="1">
    <citation type="journal article" date="2018" name="BMC Genomics">
        <title>The genome of Naegleria lovaniensis, the basis for a comparative approach to unravel pathogenicity factors of the human pathogenic amoeba N. fowleri.</title>
        <authorList>
            <person name="Liechti N."/>
            <person name="Schurch N."/>
            <person name="Bruggmann R."/>
            <person name="Wittwer M."/>
        </authorList>
    </citation>
    <scope>NUCLEOTIDE SEQUENCE [LARGE SCALE GENOMIC DNA]</scope>
    <source>
        <strain evidence="3 4">ATCC 30569</strain>
    </source>
</reference>
<dbReference type="Proteomes" id="UP000816034">
    <property type="component" value="Unassembled WGS sequence"/>
</dbReference>
<dbReference type="EMBL" id="PYSW02000014">
    <property type="protein sequence ID" value="KAG2387000.1"/>
    <property type="molecule type" value="Genomic_DNA"/>
</dbReference>
<evidence type="ECO:0000256" key="1">
    <source>
        <dbReference type="ARBA" id="ARBA00022741"/>
    </source>
</evidence>
<keyword evidence="1" id="KW-0547">Nucleotide-binding</keyword>
<dbReference type="PANTHER" id="PTHR24072">
    <property type="entry name" value="RHO FAMILY GTPASE"/>
    <property type="match status" value="1"/>
</dbReference>
<dbReference type="InterPro" id="IPR001806">
    <property type="entry name" value="Small_GTPase"/>
</dbReference>
<dbReference type="GO" id="GO:0005525">
    <property type="term" value="F:GTP binding"/>
    <property type="evidence" value="ECO:0007669"/>
    <property type="project" value="UniProtKB-KW"/>
</dbReference>
<proteinExistence type="predicted"/>
<dbReference type="SMART" id="SM00175">
    <property type="entry name" value="RAB"/>
    <property type="match status" value="1"/>
</dbReference>
<dbReference type="Gene3D" id="3.40.50.300">
    <property type="entry name" value="P-loop containing nucleotide triphosphate hydrolases"/>
    <property type="match status" value="1"/>
</dbReference>
<dbReference type="SUPFAM" id="SSF52540">
    <property type="entry name" value="P-loop containing nucleoside triphosphate hydrolases"/>
    <property type="match status" value="1"/>
</dbReference>
<dbReference type="GO" id="GO:0003924">
    <property type="term" value="F:GTPase activity"/>
    <property type="evidence" value="ECO:0007669"/>
    <property type="project" value="InterPro"/>
</dbReference>
<keyword evidence="2" id="KW-0342">GTP-binding</keyword>
<dbReference type="SMART" id="SM00174">
    <property type="entry name" value="RHO"/>
    <property type="match status" value="1"/>
</dbReference>
<accession>A0AA88GU84</accession>
<name>A0AA88GU84_NAELO</name>